<organism evidence="1 2">
    <name type="scientific">Pleurodeles waltl</name>
    <name type="common">Iberian ribbed newt</name>
    <dbReference type="NCBI Taxonomy" id="8319"/>
    <lineage>
        <taxon>Eukaryota</taxon>
        <taxon>Metazoa</taxon>
        <taxon>Chordata</taxon>
        <taxon>Craniata</taxon>
        <taxon>Vertebrata</taxon>
        <taxon>Euteleostomi</taxon>
        <taxon>Amphibia</taxon>
        <taxon>Batrachia</taxon>
        <taxon>Caudata</taxon>
        <taxon>Salamandroidea</taxon>
        <taxon>Salamandridae</taxon>
        <taxon>Pleurodelinae</taxon>
        <taxon>Pleurodeles</taxon>
    </lineage>
</organism>
<dbReference type="EMBL" id="JANPWB010000009">
    <property type="protein sequence ID" value="KAJ1153411.1"/>
    <property type="molecule type" value="Genomic_DNA"/>
</dbReference>
<evidence type="ECO:0000313" key="1">
    <source>
        <dbReference type="EMBL" id="KAJ1153411.1"/>
    </source>
</evidence>
<evidence type="ECO:0000313" key="2">
    <source>
        <dbReference type="Proteomes" id="UP001066276"/>
    </source>
</evidence>
<dbReference type="Proteomes" id="UP001066276">
    <property type="component" value="Chromosome 5"/>
</dbReference>
<proteinExistence type="predicted"/>
<comment type="caution">
    <text evidence="1">The sequence shown here is derived from an EMBL/GenBank/DDBJ whole genome shotgun (WGS) entry which is preliminary data.</text>
</comment>
<gene>
    <name evidence="1" type="ORF">NDU88_006172</name>
</gene>
<dbReference type="AlphaFoldDB" id="A0AAV7RKR4"/>
<sequence>MRHPRVHYVDIASSVQSMRPAEAPGSIEPVNGRIEYWFLSYDGFLYANSIENAVLPNVQETDVRIKMLTVPINPADINMTEGEI</sequence>
<accession>A0AAV7RKR4</accession>
<name>A0AAV7RKR4_PLEWA</name>
<dbReference type="Gene3D" id="3.90.180.10">
    <property type="entry name" value="Medium-chain alcohol dehydrogenases, catalytic domain"/>
    <property type="match status" value="1"/>
</dbReference>
<reference evidence="1" key="1">
    <citation type="journal article" date="2022" name="bioRxiv">
        <title>Sequencing and chromosome-scale assembly of the giantPleurodeles waltlgenome.</title>
        <authorList>
            <person name="Brown T."/>
            <person name="Elewa A."/>
            <person name="Iarovenko S."/>
            <person name="Subramanian E."/>
            <person name="Araus A.J."/>
            <person name="Petzold A."/>
            <person name="Susuki M."/>
            <person name="Suzuki K.-i.T."/>
            <person name="Hayashi T."/>
            <person name="Toyoda A."/>
            <person name="Oliveira C."/>
            <person name="Osipova E."/>
            <person name="Leigh N.D."/>
            <person name="Simon A."/>
            <person name="Yun M.H."/>
        </authorList>
    </citation>
    <scope>NUCLEOTIDE SEQUENCE</scope>
    <source>
        <strain evidence="1">20211129_DDA</strain>
        <tissue evidence="1">Liver</tissue>
    </source>
</reference>
<keyword evidence="2" id="KW-1185">Reference proteome</keyword>
<protein>
    <submittedName>
        <fullName evidence="1">Uncharacterized protein</fullName>
    </submittedName>
</protein>